<organism evidence="1 2">
    <name type="scientific">Pseudogemmobacter faecipullorum</name>
    <dbReference type="NCBI Taxonomy" id="2755041"/>
    <lineage>
        <taxon>Bacteria</taxon>
        <taxon>Pseudomonadati</taxon>
        <taxon>Pseudomonadota</taxon>
        <taxon>Alphaproteobacteria</taxon>
        <taxon>Rhodobacterales</taxon>
        <taxon>Paracoccaceae</taxon>
        <taxon>Pseudogemmobacter</taxon>
    </lineage>
</organism>
<dbReference type="Proteomes" id="UP001198571">
    <property type="component" value="Unassembled WGS sequence"/>
</dbReference>
<comment type="caution">
    <text evidence="1">The sequence shown here is derived from an EMBL/GenBank/DDBJ whole genome shotgun (WGS) entry which is preliminary data.</text>
</comment>
<dbReference type="EMBL" id="JACDXX010000005">
    <property type="protein sequence ID" value="MCB5409877.1"/>
    <property type="molecule type" value="Genomic_DNA"/>
</dbReference>
<keyword evidence="2" id="KW-1185">Reference proteome</keyword>
<dbReference type="RefSeq" id="WP_226934777.1">
    <property type="nucleotide sequence ID" value="NZ_JACDXX010000005.1"/>
</dbReference>
<evidence type="ECO:0008006" key="3">
    <source>
        <dbReference type="Google" id="ProtNLM"/>
    </source>
</evidence>
<name>A0ABS8CKG0_9RHOB</name>
<sequence length="229" mass="25372">MTAALLPLLLLVFGGGLAVLALRLYQASLARRERRAGYFSAVLPQMQRLRQQITPCGFPRVSGEIQGVETDLQIIPDTLTYRKLPTLWLLVTQPCPLPLRQRIHLMIRPRGAEAFSAFHDLAFQTRPGEGLPYDAGLRSEQPLTPGEAALLRRHSHLFADPRLKELVIAPEGLRLSWLADEADRGRYLIFREAEMGNIPLAPADLAPLLAGLAALRDDILSPGCERKCA</sequence>
<evidence type="ECO:0000313" key="2">
    <source>
        <dbReference type="Proteomes" id="UP001198571"/>
    </source>
</evidence>
<proteinExistence type="predicted"/>
<reference evidence="1 2" key="1">
    <citation type="submission" date="2020-07" db="EMBL/GenBank/DDBJ databases">
        <title>Pseudogemmobacter sp. nov., isolated from poultry manure in Taiwan.</title>
        <authorList>
            <person name="Lin S.-Y."/>
            <person name="Tang Y.-S."/>
            <person name="Young C.-C."/>
        </authorList>
    </citation>
    <scope>NUCLEOTIDE SEQUENCE [LARGE SCALE GENOMIC DNA]</scope>
    <source>
        <strain evidence="1 2">CC-YST710</strain>
    </source>
</reference>
<accession>A0ABS8CKG0</accession>
<gene>
    <name evidence="1" type="ORF">H0485_07670</name>
</gene>
<protein>
    <recommendedName>
        <fullName evidence="3">DUF3137 domain-containing protein</fullName>
    </recommendedName>
</protein>
<evidence type="ECO:0000313" key="1">
    <source>
        <dbReference type="EMBL" id="MCB5409877.1"/>
    </source>
</evidence>